<name>A0ABS8SDF5_DATST</name>
<accession>A0ABS8SDF5</accession>
<evidence type="ECO:0000313" key="1">
    <source>
        <dbReference type="EMBL" id="MCD7456814.1"/>
    </source>
</evidence>
<organism evidence="1 2">
    <name type="scientific">Datura stramonium</name>
    <name type="common">Jimsonweed</name>
    <name type="synonym">Common thornapple</name>
    <dbReference type="NCBI Taxonomy" id="4076"/>
    <lineage>
        <taxon>Eukaryota</taxon>
        <taxon>Viridiplantae</taxon>
        <taxon>Streptophyta</taxon>
        <taxon>Embryophyta</taxon>
        <taxon>Tracheophyta</taxon>
        <taxon>Spermatophyta</taxon>
        <taxon>Magnoliopsida</taxon>
        <taxon>eudicotyledons</taxon>
        <taxon>Gunneridae</taxon>
        <taxon>Pentapetalae</taxon>
        <taxon>asterids</taxon>
        <taxon>lamiids</taxon>
        <taxon>Solanales</taxon>
        <taxon>Solanaceae</taxon>
        <taxon>Solanoideae</taxon>
        <taxon>Datureae</taxon>
        <taxon>Datura</taxon>
    </lineage>
</organism>
<dbReference type="EMBL" id="JACEIK010000426">
    <property type="protein sequence ID" value="MCD7456814.1"/>
    <property type="molecule type" value="Genomic_DNA"/>
</dbReference>
<gene>
    <name evidence="1" type="ORF">HAX54_033297</name>
</gene>
<reference evidence="1 2" key="1">
    <citation type="journal article" date="2021" name="BMC Genomics">
        <title>Datura genome reveals duplications of psychoactive alkaloid biosynthetic genes and high mutation rate following tissue culture.</title>
        <authorList>
            <person name="Rajewski A."/>
            <person name="Carter-House D."/>
            <person name="Stajich J."/>
            <person name="Litt A."/>
        </authorList>
    </citation>
    <scope>NUCLEOTIDE SEQUENCE [LARGE SCALE GENOMIC DNA]</scope>
    <source>
        <strain evidence="1">AR-01</strain>
    </source>
</reference>
<proteinExistence type="predicted"/>
<evidence type="ECO:0000313" key="2">
    <source>
        <dbReference type="Proteomes" id="UP000823775"/>
    </source>
</evidence>
<sequence>MDVKVRLNAEDVSKAAAEARKKSKFLQPVVRNKELTLETNSSLGEVTPNGVVVASSPEKFDSPDIHPLRVSSSGVEDATHLVGHLLSGMTLQKDIPLSITQ</sequence>
<comment type="caution">
    <text evidence="1">The sequence shown here is derived from an EMBL/GenBank/DDBJ whole genome shotgun (WGS) entry which is preliminary data.</text>
</comment>
<protein>
    <submittedName>
        <fullName evidence="1">Uncharacterized protein</fullName>
    </submittedName>
</protein>
<keyword evidence="2" id="KW-1185">Reference proteome</keyword>
<dbReference type="Proteomes" id="UP000823775">
    <property type="component" value="Unassembled WGS sequence"/>
</dbReference>